<dbReference type="InterPro" id="IPR041233">
    <property type="entry name" value="Melibiase_C"/>
</dbReference>
<gene>
    <name evidence="9" type="ORF">DY218_31880</name>
</gene>
<proteinExistence type="inferred from homology"/>
<comment type="similarity">
    <text evidence="1 5">Belongs to the glycosyl hydrolase 27 family.</text>
</comment>
<dbReference type="OrthoDB" id="9807519at2"/>
<keyword evidence="3 5" id="KW-0378">Hydrolase</keyword>
<keyword evidence="5" id="KW-1015">Disulfide bond</keyword>
<evidence type="ECO:0000256" key="3">
    <source>
        <dbReference type="ARBA" id="ARBA00022801"/>
    </source>
</evidence>
<protein>
    <recommendedName>
        <fullName evidence="5">Alpha-galactosidase</fullName>
        <ecNumber evidence="5">3.2.1.22</ecNumber>
    </recommendedName>
    <alternativeName>
        <fullName evidence="5">Melibiase</fullName>
    </alternativeName>
</protein>
<dbReference type="SUPFAM" id="SSF89372">
    <property type="entry name" value="Fucose-specific lectin"/>
    <property type="match status" value="1"/>
</dbReference>
<accession>A0A372LVG7</accession>
<dbReference type="GO" id="GO:0004557">
    <property type="term" value="F:alpha-galactosidase activity"/>
    <property type="evidence" value="ECO:0007669"/>
    <property type="project" value="UniProtKB-EC"/>
</dbReference>
<comment type="catalytic activity">
    <reaction evidence="5">
        <text>Hydrolysis of terminal, non-reducing alpha-D-galactose residues in alpha-D-galactosides, including galactose oligosaccharides, galactomannans and galactolipids.</text>
        <dbReference type="EC" id="3.2.1.22"/>
    </reaction>
</comment>
<evidence type="ECO:0000256" key="6">
    <source>
        <dbReference type="SAM" id="MobiDB-lite"/>
    </source>
</evidence>
<dbReference type="InterPro" id="IPR002241">
    <property type="entry name" value="Glyco_hydro_27"/>
</dbReference>
<comment type="caution">
    <text evidence="9">The sequence shown here is derived from an EMBL/GenBank/DDBJ whole genome shotgun (WGS) entry which is preliminary data.</text>
</comment>
<dbReference type="CDD" id="cd14792">
    <property type="entry name" value="GH27"/>
    <property type="match status" value="1"/>
</dbReference>
<evidence type="ECO:0000313" key="9">
    <source>
        <dbReference type="EMBL" id="RFU82641.1"/>
    </source>
</evidence>
<dbReference type="EC" id="3.2.1.22" evidence="5"/>
<organism evidence="9 10">
    <name type="scientific">Streptomyces triticagri</name>
    <dbReference type="NCBI Taxonomy" id="2293568"/>
    <lineage>
        <taxon>Bacteria</taxon>
        <taxon>Bacillati</taxon>
        <taxon>Actinomycetota</taxon>
        <taxon>Actinomycetes</taxon>
        <taxon>Kitasatosporales</taxon>
        <taxon>Streptomycetaceae</taxon>
        <taxon>Streptomyces</taxon>
    </lineage>
</organism>
<dbReference type="InterPro" id="IPR058502">
    <property type="entry name" value="PLL-like_beta-prop"/>
</dbReference>
<dbReference type="Gene3D" id="3.20.20.70">
    <property type="entry name" value="Aldolase class I"/>
    <property type="match status" value="1"/>
</dbReference>
<keyword evidence="2" id="KW-0732">Signal</keyword>
<name>A0A372LVG7_9ACTN</name>
<evidence type="ECO:0000313" key="10">
    <source>
        <dbReference type="Proteomes" id="UP000263094"/>
    </source>
</evidence>
<dbReference type="InterPro" id="IPR017853">
    <property type="entry name" value="GH"/>
</dbReference>
<dbReference type="Pfam" id="PF16499">
    <property type="entry name" value="Melibiase_2"/>
    <property type="match status" value="1"/>
</dbReference>
<dbReference type="Gene3D" id="2.60.40.1180">
    <property type="entry name" value="Golgi alpha-mannosidase II"/>
    <property type="match status" value="1"/>
</dbReference>
<dbReference type="Pfam" id="PF17801">
    <property type="entry name" value="Melibiase_C"/>
    <property type="match status" value="1"/>
</dbReference>
<dbReference type="Proteomes" id="UP000263094">
    <property type="component" value="Unassembled WGS sequence"/>
</dbReference>
<dbReference type="GO" id="GO:0005975">
    <property type="term" value="P:carbohydrate metabolic process"/>
    <property type="evidence" value="ECO:0007669"/>
    <property type="project" value="InterPro"/>
</dbReference>
<evidence type="ECO:0000256" key="5">
    <source>
        <dbReference type="RuleBase" id="RU361168"/>
    </source>
</evidence>
<reference evidence="9 10" key="1">
    <citation type="submission" date="2018-08" db="EMBL/GenBank/DDBJ databases">
        <title>Isolation, diversity and antifungal activity of Actinobacteria from wheat.</title>
        <authorList>
            <person name="Han C."/>
        </authorList>
    </citation>
    <scope>NUCLEOTIDE SEQUENCE [LARGE SCALE GENOMIC DNA]</scope>
    <source>
        <strain evidence="9 10">NEAU-YY421</strain>
    </source>
</reference>
<dbReference type="EMBL" id="QUAK01000234">
    <property type="protein sequence ID" value="RFU82641.1"/>
    <property type="molecule type" value="Genomic_DNA"/>
</dbReference>
<feature type="domain" description="PLL-like beta propeller" evidence="8">
    <location>
        <begin position="505"/>
        <end position="626"/>
    </location>
</feature>
<dbReference type="AlphaFoldDB" id="A0A372LVG7"/>
<dbReference type="SUPFAM" id="SSF51011">
    <property type="entry name" value="Glycosyl hydrolase domain"/>
    <property type="match status" value="1"/>
</dbReference>
<feature type="region of interest" description="Disordered" evidence="6">
    <location>
        <begin position="415"/>
        <end position="452"/>
    </location>
</feature>
<sequence>MGWNTYFAVGQPTEETVKDVADHLVSSGLKKSGYDIVWLDGGWQADTPRDAQGRLVAHPDRFPSGIPALVDYLHKRGLKAGIYTDAGTYDGGETCGLGSRGHYDQDARQFAGWKFDAIKVDFLCGITEKADPEPAFKEFSEAVRKAGRPMILNLCNPLTDDWGIPHTPAQDAKNNYRFGPRYGDSWRTGTDVAFGTPSENQWPNILRNLDANMAHPEAQSPGRYNDPDYLIPMRRMEDGSRELTEEESTTQLVMWSVMASPLVIGADPRTLPQSMIDTLRNPEILGVDQDPLAIQGAKVASDDTGDVYSKVLQGTGKRAVVLLNRSDDDAERTVRFSDAGLDGPVRVRDLRARADKGTHRDTYTVRVPAHGTAFLKLSGEDSAPGTALGARSSQDPAAVRTADGRTDLFVRDKAGSVRRHTVRDGQRAGDGESLGTPPGGRVTGRPAARATRDGDVEVYVRAADGRGYRKVLSGDRQGAWQRVDDRRLGSALAAAGTGTGGQDTTVVARGTDGDLLAKSGPDANWTDLGTPEGHGLYDDPAAVADAQGRVHVVVRGTDSALWTRVKDANGSWSQWSSLGGSVGGSPSLALDGDTVRLYARAGDYTVWQRSLPGTSDGDGTEWTDWSKRADFPSAATQGSLAAAGGDDVSLVAAYRGVGDRLRLTALSD</sequence>
<keyword evidence="4 5" id="KW-0326">Glycosidase</keyword>
<evidence type="ECO:0000259" key="8">
    <source>
        <dbReference type="Pfam" id="PF26607"/>
    </source>
</evidence>
<keyword evidence="10" id="KW-1185">Reference proteome</keyword>
<dbReference type="InterPro" id="IPR013785">
    <property type="entry name" value="Aldolase_TIM"/>
</dbReference>
<feature type="domain" description="Alpha galactosidase C-terminal" evidence="7">
    <location>
        <begin position="304"/>
        <end position="377"/>
    </location>
</feature>
<dbReference type="PRINTS" id="PR00740">
    <property type="entry name" value="GLHYDRLASE27"/>
</dbReference>
<dbReference type="SUPFAM" id="SSF51445">
    <property type="entry name" value="(Trans)glycosidases"/>
    <property type="match status" value="1"/>
</dbReference>
<evidence type="ECO:0000256" key="4">
    <source>
        <dbReference type="ARBA" id="ARBA00023295"/>
    </source>
</evidence>
<evidence type="ECO:0000259" key="7">
    <source>
        <dbReference type="Pfam" id="PF17801"/>
    </source>
</evidence>
<dbReference type="PANTHER" id="PTHR11452">
    <property type="entry name" value="ALPHA-GALACTOSIDASE/ALPHA-N-ACETYLGALACTOSAMINIDASE"/>
    <property type="match status" value="1"/>
</dbReference>
<dbReference type="PANTHER" id="PTHR11452:SF75">
    <property type="entry name" value="ALPHA-GALACTOSIDASE MEL1"/>
    <property type="match status" value="1"/>
</dbReference>
<evidence type="ECO:0000256" key="2">
    <source>
        <dbReference type="ARBA" id="ARBA00022729"/>
    </source>
</evidence>
<dbReference type="Pfam" id="PF26607">
    <property type="entry name" value="DUF8189"/>
    <property type="match status" value="1"/>
</dbReference>
<evidence type="ECO:0000256" key="1">
    <source>
        <dbReference type="ARBA" id="ARBA00009743"/>
    </source>
</evidence>
<dbReference type="Gene3D" id="2.120.10.70">
    <property type="entry name" value="Fucose-specific lectin"/>
    <property type="match status" value="2"/>
</dbReference>
<dbReference type="InterPro" id="IPR013780">
    <property type="entry name" value="Glyco_hydro_b"/>
</dbReference>